<evidence type="ECO:0000256" key="7">
    <source>
        <dbReference type="ARBA" id="ARBA00023157"/>
    </source>
</evidence>
<proteinExistence type="predicted"/>
<dbReference type="RefSeq" id="YP_009177103.1">
    <property type="nucleotide sequence ID" value="NC_028238.1"/>
</dbReference>
<dbReference type="InterPro" id="IPR003472">
    <property type="entry name" value="Virion_mem_poxvirus_L1"/>
</dbReference>
<sequence>MENQQIISNLYYLFSENYLEKLSHYPDTSNTRCGIHIGRISGDLRNCRINVINACNADGEKSFQLLLESMIETVDRLPVKEKKNILDKLGINIDAYTSGRKTDLQLHCETYASLTQYIDIQNITIGSCYSPNNKYVDIKVINTGNALSNCGVEIILDKLLRTNFGIPIDNKLSMDIFSIKWLVLYIILCLSILFILGYIYRTVRLKYVYGVYI</sequence>
<dbReference type="EMBL" id="KP728110">
    <property type="protein sequence ID" value="ALA62456.1"/>
    <property type="molecule type" value="Genomic_DNA"/>
</dbReference>
<keyword evidence="5 9" id="KW-1133">Transmembrane helix</keyword>
<evidence type="ECO:0000256" key="2">
    <source>
        <dbReference type="ARBA" id="ARBA00022692"/>
    </source>
</evidence>
<evidence type="ECO:0000256" key="6">
    <source>
        <dbReference type="ARBA" id="ARBA00023136"/>
    </source>
</evidence>
<evidence type="ECO:0000256" key="4">
    <source>
        <dbReference type="ARBA" id="ARBA00022921"/>
    </source>
</evidence>
<reference evidence="10 11" key="1">
    <citation type="journal article" date="2015" name="Infect. Genet. Evol.">
        <title>Unique genomic organization of a novel Avipoxvirus detected in turkey (Meleagris gallopavo).</title>
        <authorList>
            <person name="Banyai K."/>
            <person name="Palya V."/>
            <person name="Denes B."/>
            <person name="Glavits R."/>
            <person name="Ivanics E."/>
            <person name="Horvath B."/>
            <person name="Farkas S.L."/>
            <person name="Marton S."/>
            <person name="Balint A."/>
            <person name="Gyuranecz M."/>
            <person name="Erdelyi K."/>
            <person name="Dan A."/>
        </authorList>
    </citation>
    <scope>NUCLEOTIDE SEQUENCE [LARGE SCALE GENOMIC DNA]</scope>
    <source>
        <strain evidence="10 11">TKPV-HU1124/2011</strain>
    </source>
</reference>
<protein>
    <recommendedName>
        <fullName evidence="12">S-S bond formation pathway protein</fullName>
    </recommendedName>
</protein>
<dbReference type="Proteomes" id="UP000142477">
    <property type="component" value="Segment"/>
</dbReference>
<name>A0A0M3PB57_9POXV</name>
<comment type="subcellular location">
    <subcellularLocation>
        <location evidence="1">Virion membrane</location>
        <topology evidence="1">Single-pass membrane protein</topology>
    </subcellularLocation>
</comment>
<evidence type="ECO:0000256" key="1">
    <source>
        <dbReference type="ARBA" id="ARBA00004381"/>
    </source>
</evidence>
<evidence type="ECO:0000313" key="10">
    <source>
        <dbReference type="EMBL" id="ALA62456.1"/>
    </source>
</evidence>
<accession>A0A0M3PB57</accession>
<evidence type="ECO:0000313" key="11">
    <source>
        <dbReference type="Proteomes" id="UP000142477"/>
    </source>
</evidence>
<keyword evidence="2 9" id="KW-0812">Transmembrane</keyword>
<keyword evidence="6 9" id="KW-0472">Membrane</keyword>
<dbReference type="KEGG" id="vg:26122772"/>
<organism evidence="10 11">
    <name type="scientific">Turkeypox virus</name>
    <dbReference type="NCBI Taxonomy" id="336486"/>
    <lineage>
        <taxon>Viruses</taxon>
        <taxon>Varidnaviria</taxon>
        <taxon>Bamfordvirae</taxon>
        <taxon>Nucleocytoviricota</taxon>
        <taxon>Pokkesviricetes</taxon>
        <taxon>Chitovirales</taxon>
        <taxon>Poxviridae</taxon>
        <taxon>Chordopoxvirinae</taxon>
        <taxon>Avipoxvirus</taxon>
        <taxon>Avipoxvirus turkeypox</taxon>
    </lineage>
</organism>
<keyword evidence="3" id="KW-0946">Virion</keyword>
<evidence type="ECO:0000256" key="8">
    <source>
        <dbReference type="ARBA" id="ARBA00034668"/>
    </source>
</evidence>
<dbReference type="GeneID" id="26122772"/>
<dbReference type="GO" id="GO:0055036">
    <property type="term" value="C:virion membrane"/>
    <property type="evidence" value="ECO:0007669"/>
    <property type="project" value="UniProtKB-SubCell"/>
</dbReference>
<comment type="function">
    <text evidence="8">Component of the entry fusion complex (EFC), which consists of 11 proteins. During cell infection, this complex mediates entry of the virion core into the host cytoplasm by a two-step mechanism consisting of lipid mixing of the viral and cellular membranes and subsequent pore formation.</text>
</comment>
<keyword evidence="4" id="KW-0426">Late protein</keyword>
<evidence type="ECO:0000256" key="9">
    <source>
        <dbReference type="SAM" id="Phobius"/>
    </source>
</evidence>
<evidence type="ECO:0000256" key="3">
    <source>
        <dbReference type="ARBA" id="ARBA00022879"/>
    </source>
</evidence>
<dbReference type="OrthoDB" id="8274at10239"/>
<keyword evidence="3" id="KW-0261">Viral envelope protein</keyword>
<keyword evidence="11" id="KW-1185">Reference proteome</keyword>
<evidence type="ECO:0008006" key="12">
    <source>
        <dbReference type="Google" id="ProtNLM"/>
    </source>
</evidence>
<feature type="transmembrane region" description="Helical" evidence="9">
    <location>
        <begin position="181"/>
        <end position="200"/>
    </location>
</feature>
<evidence type="ECO:0000256" key="5">
    <source>
        <dbReference type="ARBA" id="ARBA00022989"/>
    </source>
</evidence>
<dbReference type="GO" id="GO:0019031">
    <property type="term" value="C:viral envelope"/>
    <property type="evidence" value="ECO:0007669"/>
    <property type="project" value="UniProtKB-KW"/>
</dbReference>
<keyword evidence="7" id="KW-1015">Disulfide bond</keyword>
<dbReference type="Pfam" id="PF02442">
    <property type="entry name" value="L1R_F9L"/>
    <property type="match status" value="1"/>
</dbReference>